<evidence type="ECO:0000256" key="9">
    <source>
        <dbReference type="ARBA" id="ARBA00023170"/>
    </source>
</evidence>
<feature type="domain" description="TonB-dependent receptor plug" evidence="17">
    <location>
        <begin position="59"/>
        <end position="156"/>
    </location>
</feature>
<dbReference type="SUPFAM" id="SSF56935">
    <property type="entry name" value="Porins"/>
    <property type="match status" value="1"/>
</dbReference>
<keyword evidence="8 11" id="KW-0472">Membrane</keyword>
<protein>
    <submittedName>
        <fullName evidence="18">Ferrichrome-iron receptor</fullName>
    </submittedName>
</protein>
<dbReference type="InterPro" id="IPR010916">
    <property type="entry name" value="TonB_box_CS"/>
</dbReference>
<dbReference type="InterPro" id="IPR039426">
    <property type="entry name" value="TonB-dep_rcpt-like"/>
</dbReference>
<keyword evidence="19" id="KW-1185">Reference proteome</keyword>
<keyword evidence="5 11" id="KW-0812">Transmembrane</keyword>
<dbReference type="KEGG" id="amah:DLM_2120"/>
<dbReference type="GO" id="GO:0009279">
    <property type="term" value="C:cell outer membrane"/>
    <property type="evidence" value="ECO:0007669"/>
    <property type="project" value="UniProtKB-SubCell"/>
</dbReference>
<reference evidence="19" key="3">
    <citation type="journal article" date="2017" name="Plant Physiol. Biochem.">
        <title>Differential oxidative and antioxidative response of duckweed Lemna minor toward plant growth promoting/inhibiting bacteria.</title>
        <authorList>
            <person name="Ishizawa H."/>
            <person name="Kuroda M."/>
            <person name="Morikawa M."/>
            <person name="Ike M."/>
        </authorList>
    </citation>
    <scope>NUCLEOTIDE SEQUENCE [LARGE SCALE GENOMIC DNA]</scope>
    <source>
        <strain evidence="19">H3</strain>
    </source>
</reference>
<evidence type="ECO:0000256" key="10">
    <source>
        <dbReference type="ARBA" id="ARBA00023237"/>
    </source>
</evidence>
<dbReference type="Proteomes" id="UP000198290">
    <property type="component" value="Chromosome"/>
</dbReference>
<dbReference type="PANTHER" id="PTHR32552">
    <property type="entry name" value="FERRICHROME IRON RECEPTOR-RELATED"/>
    <property type="match status" value="1"/>
</dbReference>
<feature type="signal peptide" evidence="15">
    <location>
        <begin position="1"/>
        <end position="21"/>
    </location>
</feature>
<dbReference type="Gene3D" id="2.40.170.20">
    <property type="entry name" value="TonB-dependent receptor, beta-barrel domain"/>
    <property type="match status" value="1"/>
</dbReference>
<proteinExistence type="inferred from homology"/>
<dbReference type="Pfam" id="PF07715">
    <property type="entry name" value="Plug"/>
    <property type="match status" value="1"/>
</dbReference>
<evidence type="ECO:0000256" key="6">
    <source>
        <dbReference type="ARBA" id="ARBA00022729"/>
    </source>
</evidence>
<keyword evidence="4 11" id="KW-1134">Transmembrane beta strand</keyword>
<dbReference type="EMBL" id="AP018823">
    <property type="protein sequence ID" value="BBF85735.1"/>
    <property type="molecule type" value="Genomic_DNA"/>
</dbReference>
<dbReference type="STRING" id="332411.VI06_01150"/>
<evidence type="ECO:0000256" key="1">
    <source>
        <dbReference type="ARBA" id="ARBA00004571"/>
    </source>
</evidence>
<dbReference type="NCBIfam" id="TIGR01783">
    <property type="entry name" value="TonB-siderophor"/>
    <property type="match status" value="1"/>
</dbReference>
<keyword evidence="7 12" id="KW-0798">TonB box</keyword>
<evidence type="ECO:0000256" key="14">
    <source>
        <dbReference type="SAM" id="MobiDB-lite"/>
    </source>
</evidence>
<dbReference type="RefSeq" id="WP_089083764.1">
    <property type="nucleotide sequence ID" value="NZ_AP018823.1"/>
</dbReference>
<comment type="similarity">
    <text evidence="2 11 13">Belongs to the TonB-dependent receptor family.</text>
</comment>
<comment type="subcellular location">
    <subcellularLocation>
        <location evidence="1 11">Cell outer membrane</location>
        <topology evidence="1 11">Multi-pass membrane protein</topology>
    </subcellularLocation>
</comment>
<evidence type="ECO:0000256" key="7">
    <source>
        <dbReference type="ARBA" id="ARBA00023077"/>
    </source>
</evidence>
<feature type="region of interest" description="Disordered" evidence="14">
    <location>
        <begin position="163"/>
        <end position="184"/>
    </location>
</feature>
<feature type="chain" id="PRO_5018065459" evidence="15">
    <location>
        <begin position="22"/>
        <end position="702"/>
    </location>
</feature>
<evidence type="ECO:0000256" key="8">
    <source>
        <dbReference type="ARBA" id="ARBA00023136"/>
    </source>
</evidence>
<evidence type="ECO:0000256" key="15">
    <source>
        <dbReference type="SAM" id="SignalP"/>
    </source>
</evidence>
<dbReference type="OrthoDB" id="8732650at2"/>
<evidence type="ECO:0000256" key="13">
    <source>
        <dbReference type="RuleBase" id="RU003357"/>
    </source>
</evidence>
<dbReference type="InterPro" id="IPR012910">
    <property type="entry name" value="Plug_dom"/>
</dbReference>
<evidence type="ECO:0000256" key="2">
    <source>
        <dbReference type="ARBA" id="ARBA00009810"/>
    </source>
</evidence>
<dbReference type="CDD" id="cd01347">
    <property type="entry name" value="ligand_gated_channel"/>
    <property type="match status" value="1"/>
</dbReference>
<dbReference type="AlphaFoldDB" id="A0A3G9GE42"/>
<evidence type="ECO:0000313" key="18">
    <source>
        <dbReference type="EMBL" id="BBF85735.1"/>
    </source>
</evidence>
<dbReference type="InterPro" id="IPR037066">
    <property type="entry name" value="Plug_dom_sf"/>
</dbReference>
<dbReference type="Gene3D" id="2.170.130.10">
    <property type="entry name" value="TonB-dependent receptor, plug domain"/>
    <property type="match status" value="1"/>
</dbReference>
<dbReference type="GO" id="GO:0015891">
    <property type="term" value="P:siderophore transport"/>
    <property type="evidence" value="ECO:0007669"/>
    <property type="project" value="InterPro"/>
</dbReference>
<dbReference type="PANTHER" id="PTHR32552:SF85">
    <property type="entry name" value="BLL7968 PROTEIN"/>
    <property type="match status" value="1"/>
</dbReference>
<reference evidence="18 19" key="2">
    <citation type="journal article" date="2017" name="Genome Announc.">
        <title>Draft genome sequence of Aquitalea magnusonii strain H3, a plant growth-promoting bacterium of duckweed Lemna minor.</title>
        <authorList>
            <person name="Ishizawa H."/>
            <person name="Kuroda M."/>
            <person name="Ike M."/>
        </authorList>
    </citation>
    <scope>NUCLEOTIDE SEQUENCE [LARGE SCALE GENOMIC DNA]</scope>
    <source>
        <strain evidence="18 19">H3</strain>
    </source>
</reference>
<organism evidence="18 19">
    <name type="scientific">Aquitalea magnusonii</name>
    <dbReference type="NCBI Taxonomy" id="332411"/>
    <lineage>
        <taxon>Bacteria</taxon>
        <taxon>Pseudomonadati</taxon>
        <taxon>Pseudomonadota</taxon>
        <taxon>Betaproteobacteria</taxon>
        <taxon>Neisseriales</taxon>
        <taxon>Chromobacteriaceae</taxon>
        <taxon>Aquitalea</taxon>
    </lineage>
</organism>
<accession>A0A3G9GE42</accession>
<dbReference type="InterPro" id="IPR000531">
    <property type="entry name" value="Beta-barrel_TonB"/>
</dbReference>
<keyword evidence="10 11" id="KW-0998">Cell outer membrane</keyword>
<dbReference type="InterPro" id="IPR010105">
    <property type="entry name" value="TonB_sidphr_rcpt"/>
</dbReference>
<dbReference type="PROSITE" id="PS52016">
    <property type="entry name" value="TONB_DEPENDENT_REC_3"/>
    <property type="match status" value="1"/>
</dbReference>
<evidence type="ECO:0000259" key="17">
    <source>
        <dbReference type="Pfam" id="PF07715"/>
    </source>
</evidence>
<feature type="short sequence motif" description="TonB box" evidence="12">
    <location>
        <begin position="29"/>
        <end position="35"/>
    </location>
</feature>
<sequence length="702" mass="76378">MKPASFFSTSLLLLIPLTAKAEDTATLETVSVSATTDSQPAHSYQTRASSVAGYAQSTLDTPQAVQSVTPQTIADKQVKSLGEAVSAISGIVESNTLAGIQDSFTRRGFGERNDGSILRDGVRSYLMSNFDATTESVEVLKGPASLLYGIQEPGGVINVISKKPENSPKTTLSAQSSSFGGGSATLDTTGPVGDSNFAYRLIADKQDTDYWRNYGSTKRSMIAPSLSWSDERNKLLLSYQYSDFSTPWDRGTVFYNGKPLNVARETRLGDTLDVAQGHTQAATASFSRLLGNQWSLDSRLAWNEISYSNYETRATAYNARTGVLTRRLDGNVVNNSTLAFSTKLQGDIAIFGQNHKPIIGLDITQSRELRSDTFRGSASTATQLNVNKPVYGVLSPANTTLSASQSDNRSTIDTQSLLLMDNWELSPQWRTTYGLRYQHYRQEDGVGRPYVVSDRSDGYTALPQFGLIYKLNPHWSLYGSYSESFVPNAASDGQSFEPERGVSHEAGLKLEQNGISATAAVFHIEKTNVVATDTDGIDKAMGKVRSQGVELDVSGEITRKLSLTLAWAYTDAVVTSDPVYAGKQLYNVPKHSGSINLAYDLGNDMFGNHWRIGGGTRYVGQRQGDAANSFQLPSYYVTDAFVAWQTRLRGQKLEIQANLKNVFDKTYYASGTGTTTTSSSGSVSTVRLGDPRELLVKASLTF</sequence>
<gene>
    <name evidence="18" type="ORF">DLM_2120</name>
</gene>
<dbReference type="Pfam" id="PF00593">
    <property type="entry name" value="TonB_dep_Rec_b-barrel"/>
    <property type="match status" value="1"/>
</dbReference>
<evidence type="ECO:0000256" key="11">
    <source>
        <dbReference type="PROSITE-ProRule" id="PRU01360"/>
    </source>
</evidence>
<name>A0A3G9GE42_9NEIS</name>
<evidence type="ECO:0000256" key="12">
    <source>
        <dbReference type="PROSITE-ProRule" id="PRU10143"/>
    </source>
</evidence>
<evidence type="ECO:0000256" key="4">
    <source>
        <dbReference type="ARBA" id="ARBA00022452"/>
    </source>
</evidence>
<feature type="domain" description="TonB-dependent receptor-like beta-barrel" evidence="16">
    <location>
        <begin position="227"/>
        <end position="662"/>
    </location>
</feature>
<keyword evidence="6 15" id="KW-0732">Signal</keyword>
<dbReference type="PROSITE" id="PS00430">
    <property type="entry name" value="TONB_DEPENDENT_REC_1"/>
    <property type="match status" value="1"/>
</dbReference>
<dbReference type="GO" id="GO:0038023">
    <property type="term" value="F:signaling receptor activity"/>
    <property type="evidence" value="ECO:0007669"/>
    <property type="project" value="InterPro"/>
</dbReference>
<evidence type="ECO:0000256" key="5">
    <source>
        <dbReference type="ARBA" id="ARBA00022692"/>
    </source>
</evidence>
<evidence type="ECO:0000259" key="16">
    <source>
        <dbReference type="Pfam" id="PF00593"/>
    </source>
</evidence>
<reference evidence="19" key="1">
    <citation type="journal article" date="2017" name="Biotechnol. Biofuels">
        <title>Evaluation of environmental bacterial communities as a factor affecting the growth of duckweed Lemna minor.</title>
        <authorList>
            <person name="Ishizawa H."/>
            <person name="Kuroda M."/>
            <person name="Morikawa M."/>
            <person name="Ike M."/>
        </authorList>
    </citation>
    <scope>NUCLEOTIDE SEQUENCE [LARGE SCALE GENOMIC DNA]</scope>
    <source>
        <strain evidence="19">H3</strain>
    </source>
</reference>
<keyword evidence="3 11" id="KW-0813">Transport</keyword>
<dbReference type="GO" id="GO:0015344">
    <property type="term" value="F:siderophore uptake transmembrane transporter activity"/>
    <property type="evidence" value="ECO:0007669"/>
    <property type="project" value="TreeGrafter"/>
</dbReference>
<keyword evidence="9 18" id="KW-0675">Receptor</keyword>
<evidence type="ECO:0000256" key="3">
    <source>
        <dbReference type="ARBA" id="ARBA00022448"/>
    </source>
</evidence>
<dbReference type="InterPro" id="IPR036942">
    <property type="entry name" value="Beta-barrel_TonB_sf"/>
</dbReference>
<evidence type="ECO:0000313" key="19">
    <source>
        <dbReference type="Proteomes" id="UP000198290"/>
    </source>
</evidence>